<dbReference type="GO" id="GO:0004332">
    <property type="term" value="F:fructose-bisphosphate aldolase activity"/>
    <property type="evidence" value="ECO:0007669"/>
    <property type="project" value="UniProtKB-EC"/>
</dbReference>
<dbReference type="KEGG" id="taz:TREAZ_0221"/>
<dbReference type="PANTHER" id="PTHR30304">
    <property type="entry name" value="D-TAGATOSE-1,6-BISPHOSPHATE ALDOLASE"/>
    <property type="match status" value="1"/>
</dbReference>
<dbReference type="InterPro" id="IPR050246">
    <property type="entry name" value="Class_II_FBP_aldolase"/>
</dbReference>
<dbReference type="AlphaFoldDB" id="F5YEA6"/>
<gene>
    <name evidence="4" type="ordered locus">TREAZ_0221</name>
</gene>
<feature type="active site" description="Proton donor" evidence="1">
    <location>
        <position position="80"/>
    </location>
</feature>
<evidence type="ECO:0000256" key="1">
    <source>
        <dbReference type="PIRSR" id="PIRSR001359-1"/>
    </source>
</evidence>
<organism evidence="4 5">
    <name type="scientific">Leadbettera azotonutricia (strain ATCC BAA-888 / DSM 13862 / ZAS-9)</name>
    <name type="common">Treponema azotonutricium</name>
    <dbReference type="NCBI Taxonomy" id="545695"/>
    <lineage>
        <taxon>Bacteria</taxon>
        <taxon>Pseudomonadati</taxon>
        <taxon>Spirochaetota</taxon>
        <taxon>Spirochaetia</taxon>
        <taxon>Spirochaetales</taxon>
        <taxon>Breznakiellaceae</taxon>
        <taxon>Leadbettera</taxon>
    </lineage>
</organism>
<dbReference type="GO" id="GO:0008270">
    <property type="term" value="F:zinc ion binding"/>
    <property type="evidence" value="ECO:0007669"/>
    <property type="project" value="InterPro"/>
</dbReference>
<proteinExistence type="predicted"/>
<evidence type="ECO:0000256" key="2">
    <source>
        <dbReference type="PIRSR" id="PIRSR001359-2"/>
    </source>
</evidence>
<keyword evidence="5" id="KW-1185">Reference proteome</keyword>
<dbReference type="HOGENOM" id="CLU_040088_1_0_12"/>
<evidence type="ECO:0000256" key="3">
    <source>
        <dbReference type="PIRSR" id="PIRSR001359-3"/>
    </source>
</evidence>
<dbReference type="EC" id="4.1.2.13" evidence="4"/>
<dbReference type="EMBL" id="CP001841">
    <property type="protein sequence ID" value="AEF81250.1"/>
    <property type="molecule type" value="Genomic_DNA"/>
</dbReference>
<feature type="binding site" evidence="2">
    <location>
        <begin position="251"/>
        <end position="254"/>
    </location>
    <ligand>
        <name>dihydroxyacetone phosphate</name>
        <dbReference type="ChEBI" id="CHEBI:57642"/>
    </ligand>
</feature>
<reference evidence="5" key="1">
    <citation type="submission" date="2009-12" db="EMBL/GenBank/DDBJ databases">
        <title>Complete sequence of Treponema azotonutricium strain ZAS-9.</title>
        <authorList>
            <person name="Tetu S.G."/>
            <person name="Matson E."/>
            <person name="Ren Q."/>
            <person name="Seshadri R."/>
            <person name="Elbourne L."/>
            <person name="Hassan K.A."/>
            <person name="Durkin A."/>
            <person name="Radune D."/>
            <person name="Mohamoud Y."/>
            <person name="Shay R."/>
            <person name="Jin S."/>
            <person name="Zhang X."/>
            <person name="Lucey K."/>
            <person name="Ballor N.R."/>
            <person name="Ottesen E."/>
            <person name="Rosenthal R."/>
            <person name="Allen A."/>
            <person name="Leadbetter J.R."/>
            <person name="Paulsen I.T."/>
        </authorList>
    </citation>
    <scope>NUCLEOTIDE SEQUENCE [LARGE SCALE GENOMIC DNA]</scope>
    <source>
        <strain evidence="5">ATCC BAA-888 / DSM 13862 / ZAS-9</strain>
    </source>
</reference>
<feature type="binding site" evidence="3">
    <location>
        <position position="112"/>
    </location>
    <ligand>
        <name>Zn(2+)</name>
        <dbReference type="ChEBI" id="CHEBI:29105"/>
        <label>2</label>
    </ligand>
</feature>
<dbReference type="InterPro" id="IPR000771">
    <property type="entry name" value="FBA_II"/>
</dbReference>
<protein>
    <submittedName>
        <fullName evidence="4">Probable fructose-bisphosphate aldolase 1</fullName>
        <ecNumber evidence="4">4.1.2.13</ecNumber>
    </submittedName>
</protein>
<evidence type="ECO:0000313" key="5">
    <source>
        <dbReference type="Proteomes" id="UP000009222"/>
    </source>
</evidence>
<dbReference type="STRING" id="545695.TREAZ_0221"/>
<reference evidence="4 5" key="2">
    <citation type="journal article" date="2011" name="ISME J.">
        <title>RNA-seq reveals cooperative metabolic interactions between two termite-gut spirochete species in co-culture.</title>
        <authorList>
            <person name="Rosenthal A.Z."/>
            <person name="Matson E.G."/>
            <person name="Eldar A."/>
            <person name="Leadbetter J.R."/>
        </authorList>
    </citation>
    <scope>NUCLEOTIDE SEQUENCE [LARGE SCALE GENOMIC DNA]</scope>
    <source>
        <strain evidence="5">ATCC BAA-888 / DSM 13862 / ZAS-9</strain>
    </source>
</reference>
<dbReference type="OrthoDB" id="9803995at2"/>
<dbReference type="Pfam" id="PF01116">
    <property type="entry name" value="F_bP_aldolase"/>
    <property type="match status" value="1"/>
</dbReference>
<feature type="binding site" evidence="3">
    <location>
        <position position="142"/>
    </location>
    <ligand>
        <name>Zn(2+)</name>
        <dbReference type="ChEBI" id="CHEBI:29105"/>
        <label>2</label>
    </ligand>
</feature>
<keyword evidence="3" id="KW-0862">Zinc</keyword>
<feature type="binding site" evidence="2">
    <location>
        <position position="194"/>
    </location>
    <ligand>
        <name>dihydroxyacetone phosphate</name>
        <dbReference type="ChEBI" id="CHEBI:57642"/>
    </ligand>
</feature>
<feature type="binding site" evidence="2">
    <location>
        <begin position="230"/>
        <end position="232"/>
    </location>
    <ligand>
        <name>dihydroxyacetone phosphate</name>
        <dbReference type="ChEBI" id="CHEBI:57642"/>
    </ligand>
</feature>
<dbReference type="PANTHER" id="PTHR30304:SF0">
    <property type="entry name" value="D-TAGATOSE-1,6-BISPHOSPHATE ALDOLASE SUBUNIT GATY-RELATED"/>
    <property type="match status" value="1"/>
</dbReference>
<dbReference type="InParanoid" id="F5YEA6"/>
<dbReference type="InterPro" id="IPR013785">
    <property type="entry name" value="Aldolase_TIM"/>
</dbReference>
<dbReference type="SUPFAM" id="SSF51569">
    <property type="entry name" value="Aldolase"/>
    <property type="match status" value="1"/>
</dbReference>
<feature type="binding site" evidence="3">
    <location>
        <position position="193"/>
    </location>
    <ligand>
        <name>Zn(2+)</name>
        <dbReference type="ChEBI" id="CHEBI:29105"/>
        <label>1</label>
        <note>catalytic</note>
    </ligand>
</feature>
<feature type="binding site" evidence="3">
    <location>
        <position position="81"/>
    </location>
    <ligand>
        <name>Zn(2+)</name>
        <dbReference type="ChEBI" id="CHEBI:29105"/>
        <label>1</label>
        <note>catalytic</note>
    </ligand>
</feature>
<evidence type="ECO:0000313" key="4">
    <source>
        <dbReference type="EMBL" id="AEF81250.1"/>
    </source>
</evidence>
<dbReference type="GO" id="GO:0005975">
    <property type="term" value="P:carbohydrate metabolic process"/>
    <property type="evidence" value="ECO:0007669"/>
    <property type="project" value="InterPro"/>
</dbReference>
<comment type="cofactor">
    <cofactor evidence="3">
        <name>Zn(2+)</name>
        <dbReference type="ChEBI" id="CHEBI:29105"/>
    </cofactor>
    <text evidence="3">Binds 2 Zn(2+) ions per subunit. One is catalytic and the other provides a structural contribution.</text>
</comment>
<accession>F5YEA6</accession>
<dbReference type="eggNOG" id="COG0191">
    <property type="taxonomic scope" value="Bacteria"/>
</dbReference>
<dbReference type="Proteomes" id="UP000009222">
    <property type="component" value="Chromosome"/>
</dbReference>
<sequence>MNAKDVILKAREIGTAVPAFNIPYLPMVEPVAAAVKDENIIAIIHVARVEWEKFSSKSLEAVAEEYRKFEKPGFTLLGLDHVPVIDEDQKQVDYLPIIRRAIDAGYQSVMVDASRLDLEGNIEATARVADLVHASGLACEGELGAVMGHESGPIKPYEEIFATKLGFTDINEAIQFAKESRCDWMSVAVGNIHGAVAEATRGQKKPEARLDVDHIAAIYKAVKLPLVLHGGSGIQVDYIRRGIKAGIAKINVGTEIRQAYENGLKNSNNDIGKAQEAVYKRVREVIVDMLGENKTRPALKG</sequence>
<name>F5YEA6_LEAAZ</name>
<keyword evidence="3" id="KW-0479">Metal-binding</keyword>
<feature type="binding site" evidence="3">
    <location>
        <position position="229"/>
    </location>
    <ligand>
        <name>Zn(2+)</name>
        <dbReference type="ChEBI" id="CHEBI:29105"/>
        <label>1</label>
        <note>catalytic</note>
    </ligand>
</feature>
<keyword evidence="4" id="KW-0456">Lyase</keyword>
<dbReference type="PIRSF" id="PIRSF001359">
    <property type="entry name" value="F_bP_aldolase_II"/>
    <property type="match status" value="1"/>
</dbReference>
<dbReference type="Gene3D" id="3.20.20.70">
    <property type="entry name" value="Aldolase class I"/>
    <property type="match status" value="1"/>
</dbReference>
<dbReference type="RefSeq" id="WP_015711708.1">
    <property type="nucleotide sequence ID" value="NC_015577.1"/>
</dbReference>